<dbReference type="InterPro" id="IPR036388">
    <property type="entry name" value="WH-like_DNA-bd_sf"/>
</dbReference>
<name>A0A5C5RFP1_9ACTN</name>
<dbReference type="GO" id="GO:0003700">
    <property type="term" value="F:DNA-binding transcription factor activity"/>
    <property type="evidence" value="ECO:0007669"/>
    <property type="project" value="InterPro"/>
</dbReference>
<reference evidence="2 3" key="1">
    <citation type="submission" date="2019-06" db="EMBL/GenBank/DDBJ databases">
        <title>Tsukamurella conjunctivitidis sp. nov., Tsukamurella assacharolytica sp. nov. and Tsukamurella sputae sp. nov. isolated from patients with conjunctivitis, bacteraemia (lymphoma) and respiratory infection (sputum) in Hong Kong.</title>
        <authorList>
            <person name="Teng J.L.L."/>
            <person name="Lee H.H."/>
            <person name="Fong J.Y.H."/>
            <person name="Fok K.M.N."/>
            <person name="Lau S.K.P."/>
            <person name="Woo P.C.Y."/>
        </authorList>
    </citation>
    <scope>NUCLEOTIDE SEQUENCE [LARGE SCALE GENOMIC DNA]</scope>
    <source>
        <strain evidence="2 3">HKU71</strain>
    </source>
</reference>
<dbReference type="Gene3D" id="1.10.10.10">
    <property type="entry name" value="Winged helix-like DNA-binding domain superfamily/Winged helix DNA-binding domain"/>
    <property type="match status" value="1"/>
</dbReference>
<dbReference type="InterPro" id="IPR036390">
    <property type="entry name" value="WH_DNA-bd_sf"/>
</dbReference>
<protein>
    <submittedName>
        <fullName evidence="2">LysR family transcriptional regulator</fullName>
    </submittedName>
</protein>
<dbReference type="InterPro" id="IPR000847">
    <property type="entry name" value="LysR_HTH_N"/>
</dbReference>
<keyword evidence="3" id="KW-1185">Reference proteome</keyword>
<feature type="domain" description="HTH lysR-type" evidence="1">
    <location>
        <begin position="591"/>
        <end position="650"/>
    </location>
</feature>
<evidence type="ECO:0000313" key="2">
    <source>
        <dbReference type="EMBL" id="TWS20941.1"/>
    </source>
</evidence>
<dbReference type="Gene3D" id="1.10.10.60">
    <property type="entry name" value="Homeodomain-like"/>
    <property type="match status" value="1"/>
</dbReference>
<accession>A0A5C5RFP1</accession>
<gene>
    <name evidence="2" type="ORF">FK529_06430</name>
</gene>
<dbReference type="EMBL" id="VIGW01000002">
    <property type="protein sequence ID" value="TWS20941.1"/>
    <property type="molecule type" value="Genomic_DNA"/>
</dbReference>
<dbReference type="RefSeq" id="WP_146560121.1">
    <property type="nucleotide sequence ID" value="NZ_VIGW01000002.1"/>
</dbReference>
<dbReference type="AlphaFoldDB" id="A0A5C5RFP1"/>
<dbReference type="SUPFAM" id="SSF46785">
    <property type="entry name" value="Winged helix' DNA-binding domain"/>
    <property type="match status" value="1"/>
</dbReference>
<dbReference type="Proteomes" id="UP000317291">
    <property type="component" value="Unassembled WGS sequence"/>
</dbReference>
<comment type="caution">
    <text evidence="2">The sequence shown here is derived from an EMBL/GenBank/DDBJ whole genome shotgun (WGS) entry which is preliminary data.</text>
</comment>
<evidence type="ECO:0000259" key="1">
    <source>
        <dbReference type="Pfam" id="PF00126"/>
    </source>
</evidence>
<sequence>MINQIIDEASAQFGVYAKSPQPAMKVLGDVRAIAGRVLHFATERDLARRLPDDLLAAAAPDNAPDHAPEGMRSILFTEAFELGARPALDSPANAATTAIAVHTALDVLDREDIGAAGDHLRWLIPASHDLEHHIRPSTVWGGDTTSPVLAAIQIASLAPGMAPSDQLRYRVRSELPGRRSSRSDTGLDIRLVPTEFWPALGNLLTTPNTRRTNVGLAMSAALHLVGTGATLTDAALRAGGNISGHALSRFLQLMEAESHWPAISTALTRIAEHLAAHGSPIDYHRRRNLDYTALLPDEAWRQISRDTATPSPGPARAAIARGYLQERLSACPAQVTNSYLRGKIATFPRHLTPQLSDALFEHAHDFLTAAGIDDEPVEWAPPVSLLGDLDLPGTWPGRINTYRLRELVRDHDANLSTVARELETTIGAVRLELAATPLPFEPEAITRSRPRSPAMQSARRQLPRPHLLGLYESEGMSLNKIASRTDVSRQVVGRLLKEYGIPTIPSAERVKVTVDRDWLREQYIDRCRTLPDIAQELGMSTSNLARWARRHHVPLRPRGGGSHAANLTSDDGQLTPREWVRTAVTNETTHERLELFRHAAGHPTIASAARQIHMAPAALRYRIKTLERASGHAFIIPAEHDRKMKVTPYGLSVLAALSRLATAAAPLAQTPTSEVH</sequence>
<evidence type="ECO:0000313" key="3">
    <source>
        <dbReference type="Proteomes" id="UP000317291"/>
    </source>
</evidence>
<dbReference type="Pfam" id="PF00126">
    <property type="entry name" value="HTH_1"/>
    <property type="match status" value="1"/>
</dbReference>
<proteinExistence type="predicted"/>
<organism evidence="2 3">
    <name type="scientific">Tsukamurella asaccharolytica</name>
    <dbReference type="NCBI Taxonomy" id="2592067"/>
    <lineage>
        <taxon>Bacteria</taxon>
        <taxon>Bacillati</taxon>
        <taxon>Actinomycetota</taxon>
        <taxon>Actinomycetes</taxon>
        <taxon>Mycobacteriales</taxon>
        <taxon>Tsukamurellaceae</taxon>
        <taxon>Tsukamurella</taxon>
    </lineage>
</organism>
<dbReference type="OrthoDB" id="3874088at2"/>